<evidence type="ECO:0000256" key="9">
    <source>
        <dbReference type="ARBA" id="ARBA00023134"/>
    </source>
</evidence>
<feature type="domain" description="CP-type G" evidence="11">
    <location>
        <begin position="109"/>
        <end position="267"/>
    </location>
</feature>
<dbReference type="HAMAP" id="MF_01820">
    <property type="entry name" value="GTPase_RsgA"/>
    <property type="match status" value="1"/>
</dbReference>
<dbReference type="InterPro" id="IPR010914">
    <property type="entry name" value="RsgA_GTPase_dom"/>
</dbReference>
<evidence type="ECO:0000313" key="13">
    <source>
        <dbReference type="Proteomes" id="UP000005095"/>
    </source>
</evidence>
<evidence type="ECO:0000256" key="3">
    <source>
        <dbReference type="ARBA" id="ARBA00022723"/>
    </source>
</evidence>
<evidence type="ECO:0000259" key="10">
    <source>
        <dbReference type="PROSITE" id="PS50936"/>
    </source>
</evidence>
<evidence type="ECO:0000256" key="8">
    <source>
        <dbReference type="ARBA" id="ARBA00022884"/>
    </source>
</evidence>
<reference evidence="12 13" key="1">
    <citation type="submission" date="2011-08" db="EMBL/GenBank/DDBJ databases">
        <title>The complete genome of Methanofollis liminatans DSM 4140.</title>
        <authorList>
            <consortium name="US DOE Joint Genome Institute (JGI-PGF)"/>
            <person name="Lucas S."/>
            <person name="Han J."/>
            <person name="Lapidus A."/>
            <person name="Bruce D."/>
            <person name="Goodwin L."/>
            <person name="Pitluck S."/>
            <person name="Peters L."/>
            <person name="Kyrpides N."/>
            <person name="Mavromatis K."/>
            <person name="Ivanova N."/>
            <person name="Mikhailova N."/>
            <person name="Lu M."/>
            <person name="Detter J.C."/>
            <person name="Tapia R."/>
            <person name="Han C."/>
            <person name="Land M."/>
            <person name="Hauser L."/>
            <person name="Markowitz V."/>
            <person name="Cheng J.-F."/>
            <person name="Hugenholtz P."/>
            <person name="Woyke T."/>
            <person name="Wu D."/>
            <person name="Spring S."/>
            <person name="Schuler E."/>
            <person name="Brambilla E."/>
            <person name="Klenk H.-P."/>
            <person name="Eisen J.A."/>
        </authorList>
    </citation>
    <scope>NUCLEOTIDE SEQUENCE [LARGE SCALE GENOMIC DNA]</scope>
    <source>
        <strain evidence="12 13">DSM 4140</strain>
    </source>
</reference>
<evidence type="ECO:0000256" key="1">
    <source>
        <dbReference type="ARBA" id="ARBA00022490"/>
    </source>
</evidence>
<dbReference type="HOGENOM" id="CLU_033617_0_1_2"/>
<accession>J0RZK6</accession>
<organism evidence="12 13">
    <name type="scientific">Methanofollis liminatans DSM 4140</name>
    <dbReference type="NCBI Taxonomy" id="28892"/>
    <lineage>
        <taxon>Archaea</taxon>
        <taxon>Methanobacteriati</taxon>
        <taxon>Methanobacteriota</taxon>
        <taxon>Stenosarchaea group</taxon>
        <taxon>Methanomicrobia</taxon>
        <taxon>Methanomicrobiales</taxon>
        <taxon>Methanomicrobiaceae</taxon>
        <taxon>Methanofollis</taxon>
    </lineage>
</organism>
<evidence type="ECO:0000256" key="7">
    <source>
        <dbReference type="ARBA" id="ARBA00022833"/>
    </source>
</evidence>
<dbReference type="PANTHER" id="PTHR32120:SF10">
    <property type="entry name" value="SMALL RIBOSOMAL SUBUNIT BIOGENESIS GTPASE RSGA"/>
    <property type="match status" value="1"/>
</dbReference>
<dbReference type="SUPFAM" id="SSF52540">
    <property type="entry name" value="P-loop containing nucleoside triphosphate hydrolases"/>
    <property type="match status" value="1"/>
</dbReference>
<dbReference type="Gene3D" id="1.10.40.50">
    <property type="entry name" value="Probable gtpase engc, domain 3"/>
    <property type="match status" value="1"/>
</dbReference>
<keyword evidence="7" id="KW-0862">Zinc</keyword>
<dbReference type="GO" id="GO:0005525">
    <property type="term" value="F:GTP binding"/>
    <property type="evidence" value="ECO:0007669"/>
    <property type="project" value="UniProtKB-KW"/>
</dbReference>
<keyword evidence="1" id="KW-0963">Cytoplasm</keyword>
<proteinExistence type="inferred from homology"/>
<keyword evidence="3" id="KW-0479">Metal-binding</keyword>
<evidence type="ECO:0000256" key="6">
    <source>
        <dbReference type="ARBA" id="ARBA00022801"/>
    </source>
</evidence>
<dbReference type="NCBIfam" id="TIGR00157">
    <property type="entry name" value="ribosome small subunit-dependent GTPase A"/>
    <property type="match status" value="1"/>
</dbReference>
<evidence type="ECO:0000259" key="11">
    <source>
        <dbReference type="PROSITE" id="PS51721"/>
    </source>
</evidence>
<dbReference type="STRING" id="28892.Metli_1048"/>
<protein>
    <submittedName>
        <fullName evidence="12">Ribosome biogenesis GTPase RsgA</fullName>
    </submittedName>
</protein>
<dbReference type="EMBL" id="CM001555">
    <property type="protein sequence ID" value="EJG07006.1"/>
    <property type="molecule type" value="Genomic_DNA"/>
</dbReference>
<evidence type="ECO:0000313" key="12">
    <source>
        <dbReference type="EMBL" id="EJG07006.1"/>
    </source>
</evidence>
<dbReference type="PROSITE" id="PS50936">
    <property type="entry name" value="ENGC_GTPASE"/>
    <property type="match status" value="1"/>
</dbReference>
<dbReference type="Pfam" id="PF03193">
    <property type="entry name" value="RsgA_GTPase"/>
    <property type="match status" value="1"/>
</dbReference>
<dbReference type="GO" id="GO:0046872">
    <property type="term" value="F:metal ion binding"/>
    <property type="evidence" value="ECO:0007669"/>
    <property type="project" value="UniProtKB-KW"/>
</dbReference>
<sequence>MNQSPSRCGEQHPCTLEDLGWTEEHDAAFSKYAGPYVPGRVVCRQKTVWDVLVDGRSLTAGLSGALRKLGRFPAVGDFVVVLDQPEAGTSTIVDILPQKTRFARASPGREGADQVIAANIDTVFIVTAAGHDLNARRIERYLAIAHASGARPVVVINKSDLADDPAALAAGIAAVAPGIPVIPISAVSGEGVDRLGPYLLPRSTVALIGSSGVGKSTLINRLMGGQVQETAHTRASDGRGRHTTTVRQLFVLDGGALMIDNPGLREVGIGMASAGIADTFPDILELAEGCRFSDCRHEGEPGCAVQAAVREGSLSAARLESFHRLVRELEFERDKAEIGLARLEKKRWREIGKDARDIGKMKERIRHT</sequence>
<evidence type="ECO:0000256" key="5">
    <source>
        <dbReference type="ARBA" id="ARBA00022741"/>
    </source>
</evidence>
<dbReference type="GO" id="GO:0003924">
    <property type="term" value="F:GTPase activity"/>
    <property type="evidence" value="ECO:0007669"/>
    <property type="project" value="InterPro"/>
</dbReference>
<keyword evidence="2" id="KW-0690">Ribosome biogenesis</keyword>
<gene>
    <name evidence="12" type="ORF">Metli_1048</name>
</gene>
<dbReference type="GO" id="GO:0042254">
    <property type="term" value="P:ribosome biogenesis"/>
    <property type="evidence" value="ECO:0007669"/>
    <property type="project" value="UniProtKB-KW"/>
</dbReference>
<dbReference type="OrthoDB" id="69796at2157"/>
<dbReference type="InterPro" id="IPR027417">
    <property type="entry name" value="P-loop_NTPase"/>
</dbReference>
<keyword evidence="13" id="KW-1185">Reference proteome</keyword>
<dbReference type="PANTHER" id="PTHR32120">
    <property type="entry name" value="SMALL RIBOSOMAL SUBUNIT BIOGENESIS GTPASE RSGA"/>
    <property type="match status" value="1"/>
</dbReference>
<dbReference type="Proteomes" id="UP000005095">
    <property type="component" value="Chromosome"/>
</dbReference>
<dbReference type="AlphaFoldDB" id="J0RZK6"/>
<dbReference type="InterPro" id="IPR030378">
    <property type="entry name" value="G_CP_dom"/>
</dbReference>
<dbReference type="PATRIC" id="fig|28892.9.peg.1132"/>
<keyword evidence="9" id="KW-0342">GTP-binding</keyword>
<dbReference type="GO" id="GO:0019843">
    <property type="term" value="F:rRNA binding"/>
    <property type="evidence" value="ECO:0007669"/>
    <property type="project" value="UniProtKB-KW"/>
</dbReference>
<dbReference type="RefSeq" id="WP_004038594.1">
    <property type="nucleotide sequence ID" value="NZ_CM001555.1"/>
</dbReference>
<name>J0RZK6_9EURY</name>
<evidence type="ECO:0000256" key="4">
    <source>
        <dbReference type="ARBA" id="ARBA00022730"/>
    </source>
</evidence>
<keyword evidence="6" id="KW-0378">Hydrolase</keyword>
<dbReference type="PROSITE" id="PS51721">
    <property type="entry name" value="G_CP"/>
    <property type="match status" value="1"/>
</dbReference>
<feature type="domain" description="EngC GTPase" evidence="10">
    <location>
        <begin position="118"/>
        <end position="265"/>
    </location>
</feature>
<keyword evidence="5" id="KW-0547">Nucleotide-binding</keyword>
<dbReference type="InterPro" id="IPR004881">
    <property type="entry name" value="Ribosome_biogen_GTPase_RsgA"/>
</dbReference>
<keyword evidence="8" id="KW-0694">RNA-binding</keyword>
<keyword evidence="4" id="KW-0699">rRNA-binding</keyword>
<dbReference type="CDD" id="cd01854">
    <property type="entry name" value="YjeQ_EngC"/>
    <property type="match status" value="1"/>
</dbReference>
<dbReference type="Gene3D" id="3.40.50.300">
    <property type="entry name" value="P-loop containing nucleotide triphosphate hydrolases"/>
    <property type="match status" value="1"/>
</dbReference>
<evidence type="ECO:0000256" key="2">
    <source>
        <dbReference type="ARBA" id="ARBA00022517"/>
    </source>
</evidence>